<organism evidence="6 7">
    <name type="scientific">Xenorhabdus bovienii</name>
    <name type="common">Xenorhabdus nematophila subsp. bovienii</name>
    <dbReference type="NCBI Taxonomy" id="40576"/>
    <lineage>
        <taxon>Bacteria</taxon>
        <taxon>Pseudomonadati</taxon>
        <taxon>Pseudomonadota</taxon>
        <taxon>Gammaproteobacteria</taxon>
        <taxon>Enterobacterales</taxon>
        <taxon>Morganellaceae</taxon>
        <taxon>Xenorhabdus</taxon>
    </lineage>
</organism>
<reference evidence="6 7" key="1">
    <citation type="submission" date="2014-02" db="EMBL/GenBank/DDBJ databases">
        <authorList>
            <person name="Genoscope - CEA"/>
        </authorList>
    </citation>
    <scope>NUCLEOTIDE SEQUENCE [LARGE SCALE GENOMIC DNA]</scope>
    <source>
        <strain evidence="6 7">CS03</strain>
    </source>
</reference>
<keyword evidence="3" id="KW-0732">Signal</keyword>
<evidence type="ECO:0000313" key="7">
    <source>
        <dbReference type="Proteomes" id="UP000032930"/>
    </source>
</evidence>
<dbReference type="GO" id="GO:0009289">
    <property type="term" value="C:pilus"/>
    <property type="evidence" value="ECO:0007669"/>
    <property type="project" value="UniProtKB-SubCell"/>
</dbReference>
<dbReference type="InterPro" id="IPR008966">
    <property type="entry name" value="Adhesion_dom_sf"/>
</dbReference>
<evidence type="ECO:0000256" key="1">
    <source>
        <dbReference type="ARBA" id="ARBA00004561"/>
    </source>
</evidence>
<comment type="similarity">
    <text evidence="2">Belongs to the fimbrial protein family.</text>
</comment>
<dbReference type="Gene3D" id="2.60.40.1090">
    <property type="entry name" value="Fimbrial-type adhesion domain"/>
    <property type="match status" value="1"/>
</dbReference>
<dbReference type="Pfam" id="PF00419">
    <property type="entry name" value="Fimbrial"/>
    <property type="match status" value="1"/>
</dbReference>
<evidence type="ECO:0000259" key="5">
    <source>
        <dbReference type="Pfam" id="PF00419"/>
    </source>
</evidence>
<dbReference type="PANTHER" id="PTHR33420">
    <property type="entry name" value="FIMBRIAL SUBUNIT ELFA-RELATED"/>
    <property type="match status" value="1"/>
</dbReference>
<dbReference type="PANTHER" id="PTHR33420:SF3">
    <property type="entry name" value="FIMBRIAL SUBUNIT ELFA"/>
    <property type="match status" value="1"/>
</dbReference>
<dbReference type="InterPro" id="IPR036937">
    <property type="entry name" value="Adhesion_dom_fimbrial_sf"/>
</dbReference>
<dbReference type="EMBL" id="FO818637">
    <property type="protein sequence ID" value="CDM89514.1"/>
    <property type="molecule type" value="Genomic_DNA"/>
</dbReference>
<evidence type="ECO:0000256" key="4">
    <source>
        <dbReference type="ARBA" id="ARBA00023263"/>
    </source>
</evidence>
<dbReference type="InterPro" id="IPR000259">
    <property type="entry name" value="Adhesion_dom_fimbrial"/>
</dbReference>
<evidence type="ECO:0000256" key="2">
    <source>
        <dbReference type="ARBA" id="ARBA00006671"/>
    </source>
</evidence>
<dbReference type="GO" id="GO:0043709">
    <property type="term" value="P:cell adhesion involved in single-species biofilm formation"/>
    <property type="evidence" value="ECO:0007669"/>
    <property type="project" value="TreeGrafter"/>
</dbReference>
<accession>A0A0B6XB43</accession>
<evidence type="ECO:0000256" key="3">
    <source>
        <dbReference type="ARBA" id="ARBA00022729"/>
    </source>
</evidence>
<comment type="subcellular location">
    <subcellularLocation>
        <location evidence="1">Fimbrium</location>
    </subcellularLocation>
</comment>
<dbReference type="InterPro" id="IPR050263">
    <property type="entry name" value="Bact_Fimbrial_Adh_Pro"/>
</dbReference>
<feature type="domain" description="Fimbrial-type adhesion" evidence="5">
    <location>
        <begin position="52"/>
        <end position="201"/>
    </location>
</feature>
<name>A0A0B6XB43_XENBV</name>
<dbReference type="SUPFAM" id="SSF49401">
    <property type="entry name" value="Bacterial adhesins"/>
    <property type="match status" value="1"/>
</dbReference>
<dbReference type="AlphaFoldDB" id="A0A0B6XB43"/>
<gene>
    <name evidence="6" type="ORF">XBW1_2157</name>
</gene>
<proteinExistence type="inferred from homology"/>
<keyword evidence="4" id="KW-0281">Fimbrium</keyword>
<dbReference type="RefSeq" id="WP_242425287.1">
    <property type="nucleotide sequence ID" value="NZ_CAWMEF010000001.1"/>
</dbReference>
<dbReference type="KEGG" id="xbv:XBW1_2157"/>
<evidence type="ECO:0000313" key="6">
    <source>
        <dbReference type="EMBL" id="CDM89514.1"/>
    </source>
</evidence>
<dbReference type="Proteomes" id="UP000032930">
    <property type="component" value="Chromosome"/>
</dbReference>
<protein>
    <submittedName>
        <fullName evidence="6">Putative fimbrial-like adhesin protein</fullName>
    </submittedName>
</protein>
<sequence>MKTNLIISSLFVSSLFVSSLFVSSLFVSSLFVSSLFVSSVFVSAAYAADGQIKFTGDITATACKIDPSSANQTVNMGTISSSSFNGVNSASAATRFSITLTDCPTEVNYAQVKFDGNPDSRNNNLLALNNDNPKKKAADGVALGLYEADSATLISLAQPSKSQKLTNKSKQELNFIAKYIATNSTVNPGSGDAVANFTIVYN</sequence>